<dbReference type="STRING" id="767519.SAMN05216559_1235"/>
<feature type="transmembrane region" description="Helical" evidence="2">
    <location>
        <begin position="79"/>
        <end position="99"/>
    </location>
</feature>
<feature type="compositionally biased region" description="Acidic residues" evidence="1">
    <location>
        <begin position="22"/>
        <end position="33"/>
    </location>
</feature>
<gene>
    <name evidence="3" type="ORF">SAMN05216559_1235</name>
</gene>
<sequence>MAERTDELTRNGDGGGKRADEDVVGIDSDEFGVDGDGTVASPDEHGTEFGIGTSTSAPAETTDTESSRVGRLKRRASSVFSPTTFVLQLGAALVGAFVLGNLIPLIPFAGFLGIFLMAGLVGTLSAKPRYLEAAAAGGASGALALFLGAMGLSVVTGGLVPIAGAAVGALAAVGGFYAGRDLRDGVTRDL</sequence>
<feature type="transmembrane region" description="Helical" evidence="2">
    <location>
        <begin position="105"/>
        <end position="126"/>
    </location>
</feature>
<evidence type="ECO:0000313" key="3">
    <source>
        <dbReference type="EMBL" id="SFR93165.1"/>
    </source>
</evidence>
<keyword evidence="4" id="KW-1185">Reference proteome</keyword>
<protein>
    <recommendedName>
        <fullName evidence="5">DUF456 domain-containing protein</fullName>
    </recommendedName>
</protein>
<reference evidence="3 4" key="1">
    <citation type="submission" date="2016-10" db="EMBL/GenBank/DDBJ databases">
        <authorList>
            <person name="de Groot N.N."/>
        </authorList>
    </citation>
    <scope>NUCLEOTIDE SEQUENCE [LARGE SCALE GENOMIC DNA]</scope>
    <source>
        <strain evidence="3 4">CGMCC 1.10457</strain>
    </source>
</reference>
<proteinExistence type="predicted"/>
<name>A0A1I6KPK0_9EURY</name>
<evidence type="ECO:0000256" key="1">
    <source>
        <dbReference type="SAM" id="MobiDB-lite"/>
    </source>
</evidence>
<evidence type="ECO:0008006" key="5">
    <source>
        <dbReference type="Google" id="ProtNLM"/>
    </source>
</evidence>
<feature type="compositionally biased region" description="Basic and acidic residues" evidence="1">
    <location>
        <begin position="1"/>
        <end position="21"/>
    </location>
</feature>
<dbReference type="Proteomes" id="UP000199062">
    <property type="component" value="Unassembled WGS sequence"/>
</dbReference>
<feature type="transmembrane region" description="Helical" evidence="2">
    <location>
        <begin position="158"/>
        <end position="178"/>
    </location>
</feature>
<feature type="compositionally biased region" description="Polar residues" evidence="1">
    <location>
        <begin position="52"/>
        <end position="61"/>
    </location>
</feature>
<feature type="region of interest" description="Disordered" evidence="1">
    <location>
        <begin position="1"/>
        <end position="68"/>
    </location>
</feature>
<dbReference type="EMBL" id="FOZK01000001">
    <property type="protein sequence ID" value="SFR93165.1"/>
    <property type="molecule type" value="Genomic_DNA"/>
</dbReference>
<accession>A0A1I6KPK0</accession>
<feature type="transmembrane region" description="Helical" evidence="2">
    <location>
        <begin position="133"/>
        <end position="152"/>
    </location>
</feature>
<organism evidence="3 4">
    <name type="scientific">Halomicrobium zhouii</name>
    <dbReference type="NCBI Taxonomy" id="767519"/>
    <lineage>
        <taxon>Archaea</taxon>
        <taxon>Methanobacteriati</taxon>
        <taxon>Methanobacteriota</taxon>
        <taxon>Stenosarchaea group</taxon>
        <taxon>Halobacteria</taxon>
        <taxon>Halobacteriales</taxon>
        <taxon>Haloarculaceae</taxon>
        <taxon>Halomicrobium</taxon>
    </lineage>
</organism>
<keyword evidence="2" id="KW-0472">Membrane</keyword>
<dbReference type="AlphaFoldDB" id="A0A1I6KPK0"/>
<dbReference type="RefSeq" id="WP_089814873.1">
    <property type="nucleotide sequence ID" value="NZ_FOZK01000001.1"/>
</dbReference>
<keyword evidence="2" id="KW-0812">Transmembrane</keyword>
<evidence type="ECO:0000313" key="4">
    <source>
        <dbReference type="Proteomes" id="UP000199062"/>
    </source>
</evidence>
<evidence type="ECO:0000256" key="2">
    <source>
        <dbReference type="SAM" id="Phobius"/>
    </source>
</evidence>
<keyword evidence="2" id="KW-1133">Transmembrane helix</keyword>